<dbReference type="InterPro" id="IPR049258">
    <property type="entry name" value="ODAD1_CC"/>
</dbReference>
<feature type="compositionally biased region" description="Basic and acidic residues" evidence="3">
    <location>
        <begin position="259"/>
        <end position="277"/>
    </location>
</feature>
<dbReference type="Pfam" id="PF21773">
    <property type="entry name" value="ODAD1_CC"/>
    <property type="match status" value="1"/>
</dbReference>
<reference evidence="5" key="1">
    <citation type="submission" date="2021-01" db="EMBL/GenBank/DDBJ databases">
        <authorList>
            <person name="Corre E."/>
            <person name="Pelletier E."/>
            <person name="Niang G."/>
            <person name="Scheremetjew M."/>
            <person name="Finn R."/>
            <person name="Kale V."/>
            <person name="Holt S."/>
            <person name="Cochrane G."/>
            <person name="Meng A."/>
            <person name="Brown T."/>
            <person name="Cohen L."/>
        </authorList>
    </citation>
    <scope>NUCLEOTIDE SEQUENCE</scope>
    <source>
        <strain evidence="5">CCMP1594</strain>
    </source>
</reference>
<evidence type="ECO:0000256" key="1">
    <source>
        <dbReference type="ARBA" id="ARBA00023054"/>
    </source>
</evidence>
<feature type="compositionally biased region" description="Basic residues" evidence="3">
    <location>
        <begin position="552"/>
        <end position="567"/>
    </location>
</feature>
<protein>
    <recommendedName>
        <fullName evidence="4">ODAD1 central coiled coil region domain-containing protein</fullName>
    </recommendedName>
</protein>
<sequence length="567" mass="65074">MSATVENGERQEDIQKKMRLLDKNQKAYHGDTATLIKKQNETLQALMKENEALHAELQNSQKLRSVKQNIQHQNSVGQLTENVELLERKVQTEEARVLELTDEIKKCKTSVMDARRSMGGINITKDNSMMVEKQVKVLENRLDQALVKFNDALAHNKELREQIDNLRRERVVFDGIYKKLERELHEKKKQMADIIEQSNLYYEERDMATNELQALKSAAEKDMLQYEDHFRELEIMVEADKQLKESLKQSQKSRPGASAKKDNSVEFNASHEEDKLKKSLNKSTTQAPPPECENIEEIMAQLMEATDIHDTTQLLEKFVTAEEQNFSMYNFVNDLHNEVENLEEGIANLRAEHGKHKGQTGDQGRQKTLKDLEDHLARTERTSEEFEDKTRKSEEAINELRGGIEAIFQKLGCSLDEMNEVLGTTQCTESNVMIFLGIIEQRTTELLAQYNTQQAKQERHRERTLQGLEDEPDEELDETGPRIKFIGQGPNVPFGQSSVHTMVGQLPSTGDNFGNETDDAEDDRVLTQEELRAQTEMRLAAKEEAKALGRDPKKKGKGVRKKTIMYE</sequence>
<gene>
    <name evidence="5" type="ORF">EGYM00163_LOCUS20453</name>
</gene>
<evidence type="ECO:0000256" key="2">
    <source>
        <dbReference type="SAM" id="Coils"/>
    </source>
</evidence>
<organism evidence="5">
    <name type="scientific">Eutreptiella gymnastica</name>
    <dbReference type="NCBI Taxonomy" id="73025"/>
    <lineage>
        <taxon>Eukaryota</taxon>
        <taxon>Discoba</taxon>
        <taxon>Euglenozoa</taxon>
        <taxon>Euglenida</taxon>
        <taxon>Spirocuta</taxon>
        <taxon>Euglenophyceae</taxon>
        <taxon>Eutreptiales</taxon>
        <taxon>Eutreptiaceae</taxon>
        <taxon>Eutreptiella</taxon>
    </lineage>
</organism>
<feature type="region of interest" description="Disordered" evidence="3">
    <location>
        <begin position="543"/>
        <end position="567"/>
    </location>
</feature>
<dbReference type="InterPro" id="IPR051876">
    <property type="entry name" value="ODA-DC/CCD"/>
</dbReference>
<feature type="domain" description="ODAD1 central coiled coil region" evidence="4">
    <location>
        <begin position="132"/>
        <end position="423"/>
    </location>
</feature>
<dbReference type="PANTHER" id="PTHR21694">
    <property type="entry name" value="COILED-COIL DOMAIN-CONTAINING PROTEIN 63"/>
    <property type="match status" value="1"/>
</dbReference>
<dbReference type="AlphaFoldDB" id="A0A7S4CXD5"/>
<dbReference type="PANTHER" id="PTHR21694:SF18">
    <property type="entry name" value="COILED-COIL DOMAIN-CONTAINING PROTEIN 63"/>
    <property type="match status" value="1"/>
</dbReference>
<feature type="region of interest" description="Disordered" evidence="3">
    <location>
        <begin position="246"/>
        <end position="290"/>
    </location>
</feature>
<feature type="coiled-coil region" evidence="2">
    <location>
        <begin position="332"/>
        <end position="396"/>
    </location>
</feature>
<feature type="region of interest" description="Disordered" evidence="3">
    <location>
        <begin position="454"/>
        <end position="476"/>
    </location>
</feature>
<keyword evidence="1 2" id="KW-0175">Coiled coil</keyword>
<feature type="coiled-coil region" evidence="2">
    <location>
        <begin position="36"/>
        <end position="103"/>
    </location>
</feature>
<evidence type="ECO:0000259" key="4">
    <source>
        <dbReference type="Pfam" id="PF21773"/>
    </source>
</evidence>
<proteinExistence type="predicted"/>
<feature type="coiled-coil region" evidence="2">
    <location>
        <begin position="142"/>
        <end position="197"/>
    </location>
</feature>
<name>A0A7S4CXD5_9EUGL</name>
<dbReference type="EMBL" id="HBJA01057826">
    <property type="protein sequence ID" value="CAE0809321.1"/>
    <property type="molecule type" value="Transcribed_RNA"/>
</dbReference>
<evidence type="ECO:0000313" key="5">
    <source>
        <dbReference type="EMBL" id="CAE0809321.1"/>
    </source>
</evidence>
<evidence type="ECO:0000256" key="3">
    <source>
        <dbReference type="SAM" id="MobiDB-lite"/>
    </source>
</evidence>
<accession>A0A7S4CXD5</accession>